<dbReference type="AlphaFoldDB" id="A0A835HYW1"/>
<dbReference type="OrthoDB" id="663146at2759"/>
<dbReference type="SUPFAM" id="SSF56112">
    <property type="entry name" value="Protein kinase-like (PK-like)"/>
    <property type="match status" value="1"/>
</dbReference>
<dbReference type="GO" id="GO:0004672">
    <property type="term" value="F:protein kinase activity"/>
    <property type="evidence" value="ECO:0007669"/>
    <property type="project" value="InterPro"/>
</dbReference>
<feature type="non-terminal residue" evidence="6">
    <location>
        <position position="1"/>
    </location>
</feature>
<keyword evidence="4" id="KW-0067">ATP-binding</keyword>
<comment type="caution">
    <text evidence="6">The sequence shown here is derived from an EMBL/GenBank/DDBJ whole genome shotgun (WGS) entry which is preliminary data.</text>
</comment>
<dbReference type="Pfam" id="PF07714">
    <property type="entry name" value="PK_Tyr_Ser-Thr"/>
    <property type="match status" value="1"/>
</dbReference>
<protein>
    <recommendedName>
        <fullName evidence="5">Serine-threonine/tyrosine-protein kinase catalytic domain-containing protein</fullName>
    </recommendedName>
</protein>
<gene>
    <name evidence="6" type="ORF">IFM89_033488</name>
</gene>
<evidence type="ECO:0000256" key="3">
    <source>
        <dbReference type="ARBA" id="ARBA00022777"/>
    </source>
</evidence>
<name>A0A835HYW1_9MAGN</name>
<dbReference type="InterPro" id="IPR001245">
    <property type="entry name" value="Ser-Thr/Tyr_kinase_cat_dom"/>
</dbReference>
<keyword evidence="7" id="KW-1185">Reference proteome</keyword>
<evidence type="ECO:0000259" key="5">
    <source>
        <dbReference type="Pfam" id="PF07714"/>
    </source>
</evidence>
<evidence type="ECO:0000256" key="1">
    <source>
        <dbReference type="ARBA" id="ARBA00022679"/>
    </source>
</evidence>
<accession>A0A835HYW1</accession>
<evidence type="ECO:0000256" key="4">
    <source>
        <dbReference type="ARBA" id="ARBA00022840"/>
    </source>
</evidence>
<dbReference type="EMBL" id="JADFTS010000005">
    <property type="protein sequence ID" value="KAF9607281.1"/>
    <property type="molecule type" value="Genomic_DNA"/>
</dbReference>
<evidence type="ECO:0000313" key="7">
    <source>
        <dbReference type="Proteomes" id="UP000631114"/>
    </source>
</evidence>
<organism evidence="6 7">
    <name type="scientific">Coptis chinensis</name>
    <dbReference type="NCBI Taxonomy" id="261450"/>
    <lineage>
        <taxon>Eukaryota</taxon>
        <taxon>Viridiplantae</taxon>
        <taxon>Streptophyta</taxon>
        <taxon>Embryophyta</taxon>
        <taxon>Tracheophyta</taxon>
        <taxon>Spermatophyta</taxon>
        <taxon>Magnoliopsida</taxon>
        <taxon>Ranunculales</taxon>
        <taxon>Ranunculaceae</taxon>
        <taxon>Coptidoideae</taxon>
        <taxon>Coptis</taxon>
    </lineage>
</organism>
<dbReference type="Proteomes" id="UP000631114">
    <property type="component" value="Unassembled WGS sequence"/>
</dbReference>
<dbReference type="InterPro" id="IPR011009">
    <property type="entry name" value="Kinase-like_dom_sf"/>
</dbReference>
<evidence type="ECO:0000313" key="6">
    <source>
        <dbReference type="EMBL" id="KAF9607281.1"/>
    </source>
</evidence>
<keyword evidence="1" id="KW-0808">Transferase</keyword>
<proteinExistence type="predicted"/>
<dbReference type="GO" id="GO:0005524">
    <property type="term" value="F:ATP binding"/>
    <property type="evidence" value="ECO:0007669"/>
    <property type="project" value="UniProtKB-KW"/>
</dbReference>
<keyword evidence="2" id="KW-0547">Nucleotide-binding</keyword>
<sequence>MAPEYLAHGLLTEKADVYSFGVLLLEIVTGTQNNRNKNSELSDSLIIAAWKHFREGTTDEIFDSNLMLQNYNNRKSIKNDILRVVHVGLLCTQELPSLRPAMSTALEMLSKKDENLPAPTNPPFVDEKNMELNYIFEDILHPLNATSSFSIASMSHSDFCP</sequence>
<dbReference type="Gene3D" id="1.10.510.10">
    <property type="entry name" value="Transferase(Phosphotransferase) domain 1"/>
    <property type="match status" value="1"/>
</dbReference>
<dbReference type="PANTHER" id="PTHR47973">
    <property type="entry name" value="CYSTEINE-RICH RECEPTOR-LIKE PROTEIN KINASE 3"/>
    <property type="match status" value="1"/>
</dbReference>
<dbReference type="InterPro" id="IPR052059">
    <property type="entry name" value="CR_Ser/Thr_kinase"/>
</dbReference>
<evidence type="ECO:0000256" key="2">
    <source>
        <dbReference type="ARBA" id="ARBA00022741"/>
    </source>
</evidence>
<reference evidence="6 7" key="1">
    <citation type="submission" date="2020-10" db="EMBL/GenBank/DDBJ databases">
        <title>The Coptis chinensis genome and diversification of protoberbering-type alkaloids.</title>
        <authorList>
            <person name="Wang B."/>
            <person name="Shu S."/>
            <person name="Song C."/>
            <person name="Liu Y."/>
        </authorList>
    </citation>
    <scope>NUCLEOTIDE SEQUENCE [LARGE SCALE GENOMIC DNA]</scope>
    <source>
        <strain evidence="6">HL-2020</strain>
        <tissue evidence="6">Leaf</tissue>
    </source>
</reference>
<keyword evidence="3" id="KW-0418">Kinase</keyword>
<feature type="domain" description="Serine-threonine/tyrosine-protein kinase catalytic" evidence="5">
    <location>
        <begin position="1"/>
        <end position="53"/>
    </location>
</feature>